<dbReference type="FunFam" id="2.40.50.140:FF:000103">
    <property type="entry name" value="protein RRP5 homolog"/>
    <property type="match status" value="2"/>
</dbReference>
<name>A0A2V0P3Y3_9CHLO</name>
<feature type="domain" description="S1 motif" evidence="7">
    <location>
        <begin position="1461"/>
        <end position="1531"/>
    </location>
</feature>
<feature type="domain" description="S1 motif" evidence="7">
    <location>
        <begin position="407"/>
        <end position="481"/>
    </location>
</feature>
<feature type="domain" description="S1 motif" evidence="7">
    <location>
        <begin position="588"/>
        <end position="658"/>
    </location>
</feature>
<dbReference type="Gene3D" id="1.25.40.10">
    <property type="entry name" value="Tetratricopeptide repeat domain"/>
    <property type="match status" value="2"/>
</dbReference>
<evidence type="ECO:0000313" key="8">
    <source>
        <dbReference type="EMBL" id="GBF92560.1"/>
    </source>
</evidence>
<evidence type="ECO:0000256" key="3">
    <source>
        <dbReference type="ARBA" id="ARBA00022553"/>
    </source>
</evidence>
<dbReference type="SMART" id="SM00386">
    <property type="entry name" value="HAT"/>
    <property type="match status" value="5"/>
</dbReference>
<dbReference type="FunCoup" id="A0A2V0P3Y3">
    <property type="interactions" value="1932"/>
</dbReference>
<accession>A0A2V0P3Y3</accession>
<keyword evidence="5" id="KW-0539">Nucleus</keyword>
<feature type="compositionally biased region" description="Acidic residues" evidence="6">
    <location>
        <begin position="1655"/>
        <end position="1680"/>
    </location>
</feature>
<evidence type="ECO:0000313" key="9">
    <source>
        <dbReference type="Proteomes" id="UP000247498"/>
    </source>
</evidence>
<dbReference type="Proteomes" id="UP000247498">
    <property type="component" value="Unassembled WGS sequence"/>
</dbReference>
<evidence type="ECO:0000256" key="2">
    <source>
        <dbReference type="ARBA" id="ARBA00022552"/>
    </source>
</evidence>
<gene>
    <name evidence="8" type="ORF">Rsub_05174</name>
</gene>
<feature type="region of interest" description="Disordered" evidence="6">
    <location>
        <begin position="1238"/>
        <end position="1257"/>
    </location>
</feature>
<feature type="compositionally biased region" description="Acidic residues" evidence="6">
    <location>
        <begin position="1625"/>
        <end position="1635"/>
    </location>
</feature>
<dbReference type="InterPro" id="IPR057300">
    <property type="entry name" value="OB_Rrp5"/>
</dbReference>
<dbReference type="InterPro" id="IPR011990">
    <property type="entry name" value="TPR-like_helical_dom_sf"/>
</dbReference>
<dbReference type="SMART" id="SM00316">
    <property type="entry name" value="S1"/>
    <property type="match status" value="13"/>
</dbReference>
<comment type="subcellular location">
    <subcellularLocation>
        <location evidence="1">Nucleus</location>
        <location evidence="1">Nucleolus</location>
    </subcellularLocation>
</comment>
<sequence length="2098" mass="214925">MGGERASKKRPAEAVAEAPDEDEAFPRGGGDRLLTPLQKRQLTAQANEDFEAEQKSGKKQKKAKGSGGKDDAFFAGGDLATKQERFVELLKYKTLTVGMRLWGMVLECTPRGLVVSLPQGLRGHVEPDEASDALRQMLDPASKQGAALRKPLPGGRAPSLPDLFSIGQFVRCTVIGLGGGDAGDDGGGGKKARVRLSLRLRRLCEGSGPGALAAGRCVPAVVRSSEDHVYTLAFGVKGVSGVLPKKDVASYFGPDAVLLPGQLIDCVVTKPPAAADGAANGAAAVAAVTVSHDAVASAGVKDAAAGAGAGGGLTLAGLLPGMLVTAKVRSVLSDGLLVTFLTYFNGTIDHYHLADPIPSDDWAARYQEGQKLKARILYVDFASKRAGLSLLPHLLNCRMPTVVPMLGEIFDAATVRRVDPALGLLLQLPTSPSPAAAFAHVSNLADGRTERPEKVFKPGQAVRARVVGFRLVDGLALVSLKPSVLSQQVYSMKDLQPGQLLEGTVVASDPERGLVLQITPSIKALVPPLHASDLGTKKSKAKHREGQVVQGRVLSVDPDARRLTLTLKKALLGSKLAPLADARQAAPGLKAHGTVTGVKDGYGLFVTFYNGVTGVLKKSALGLLPGQKVSEAYEAGQVLRVQITRSDPEAGRIELALAGKKGAEAAAAAEAAAEAAAAAKAAKAGAGPPGAGLPGGLAPGEVVVSGVVNGFEEKEGGRSVVVLELQGKDGSPVTARLPRAHLSDHAAAAEKLAEQLRPGAALGPLVVLQKAPGGEKKGKKGGGGKRRGGAAVLVSRKPSLVAAAPSLPASLEALTVGAVLPGYVAHVTGDAVFVRFLDGLTGRAGLPQLADTFVTDPARHYAPGQSVRGVVTEVDAARGRFSLSLKPSAVGAGDGELLDCLFRDLELAARLQAEAEAGEEGGALDWGDIAPGALVTGRVAPDGIKPYGLTIDLDAAPDAVGVATPELGATGTFAPGQALAAVVADVARGDGIADLCILGEVVAAAGGAAAAAAGSGGEDGAPAVRKAPKRKLKVGSEVSAVVRTLKPAYAIVTLPAHGHAIAFLPRLDFNTQPPHAGAGAGAAGAAAPAPRAWPAGAEAAARVAAPPSAANGGRIVLSLSPAAAPAAPAAAGAGAAAGAKGAKGQGAREEREAVVAATVVAVGPLGLEVSYGKSGKGHIHLGEISDRAPSDAPPDADPLSAFEPGQTLTAAYLGHIKGLGGRRGKGVELSLRPSALAAAKKARPPGEKVRPAVDPSELSPGDAVVGWVQEVSQDALWLSLGPAARGRVHVFDAVDAPRHCKGFAARFKPGQALGATVVAAGGKDGKLDLSLRGGVAMRPHAAGQPPLPAPGQLLIGRIQSARGSGILVQLSSPVLGIVALTDVHDSWAPNALTGLAEGAFVRARVLDAPPDARGRLRLTLRPSEGGLVDGGAGGGAGGGGEEGGRGGKAPAVLGADDLAEGREVQGYVRHVSAKGLFVTLDRSRDARVKLSAMSDGFLEDPAAAFPEGSLVRGRVAAAAAGPEGRIEMSLRSGGGGGGGAGWRQLGDIEEGELTTGKVRRVERYGVFVDIARSNVTGLAHISQCGDGRIKDLAQRYQKGQVVRVRVVAVDREKKQVSLSMKPELVAEDSEDEEAAAGDAAAGKGGSAARRRDLDDLMVDAAEEEEGSEDEGSEEEAEGSEEGAAAGGGFDLDEMEIDSEGEGSEEGEESEEEEEEGGSGSGSEDESGSGSGSDDESGSGSEEEEGAGGGGAARGPGSLLAGLSAGAGPGSGWGELALDVDEGGEGDQGDADAPAKLSKAAKRRAKSEREAAIAAAEAARAAGGGAEPGSEADFERLLVGSPGSSYLWIRYMAFLISLGETDRARAVAQRALDAIPYREEGEKFNVWVAWLNLEGAYGAPDPAAALMALFNRALQYTDQKKLYLALLGILQRSGRGELLADALRAMTKKFSGSCKVWLRAIEHALTTGGDASGDAARKLLERALATLPRRKHVKAISHAALLEFRVGAPERGRSIMEGVLRNYPRRLDLWSMYIDQEVKQGDAGRVRSLLERATSMQLPPKKMKFLFRRWLEFEKAHGSEEQAAHVKQRALEYVQAHQD</sequence>
<feature type="domain" description="S1 motif" evidence="7">
    <location>
        <begin position="321"/>
        <end position="391"/>
    </location>
</feature>
<dbReference type="PANTHER" id="PTHR23270">
    <property type="entry name" value="PROGRAMMED CELL DEATH PROTEIN 11 PRE-RRNA PROCESSING PROTEIN RRP5"/>
    <property type="match status" value="1"/>
</dbReference>
<comment type="caution">
    <text evidence="8">The sequence shown here is derived from an EMBL/GenBank/DDBJ whole genome shotgun (WGS) entry which is preliminary data.</text>
</comment>
<feature type="domain" description="S1 motif" evidence="7">
    <location>
        <begin position="1152"/>
        <end position="1232"/>
    </location>
</feature>
<evidence type="ECO:0000256" key="5">
    <source>
        <dbReference type="ARBA" id="ARBA00023242"/>
    </source>
</evidence>
<feature type="compositionally biased region" description="Acidic residues" evidence="6">
    <location>
        <begin position="1777"/>
        <end position="1789"/>
    </location>
</feature>
<dbReference type="Pfam" id="PF24682">
    <property type="entry name" value="OB_RRP5"/>
    <property type="match status" value="1"/>
</dbReference>
<dbReference type="InterPro" id="IPR012340">
    <property type="entry name" value="NA-bd_OB-fold"/>
</dbReference>
<dbReference type="FunFam" id="1.25.40.10:FF:000065">
    <property type="entry name" value="Programmed cell death 11"/>
    <property type="match status" value="1"/>
</dbReference>
<dbReference type="Pfam" id="PF00575">
    <property type="entry name" value="S1"/>
    <property type="match status" value="3"/>
</dbReference>
<feature type="region of interest" description="Disordered" evidence="6">
    <location>
        <begin position="1"/>
        <end position="71"/>
    </location>
</feature>
<dbReference type="GO" id="GO:0032040">
    <property type="term" value="C:small-subunit processome"/>
    <property type="evidence" value="ECO:0007669"/>
    <property type="project" value="TreeGrafter"/>
</dbReference>
<evidence type="ECO:0000256" key="4">
    <source>
        <dbReference type="ARBA" id="ARBA00022737"/>
    </source>
</evidence>
<organism evidence="8 9">
    <name type="scientific">Raphidocelis subcapitata</name>
    <dbReference type="NCBI Taxonomy" id="307507"/>
    <lineage>
        <taxon>Eukaryota</taxon>
        <taxon>Viridiplantae</taxon>
        <taxon>Chlorophyta</taxon>
        <taxon>core chlorophytes</taxon>
        <taxon>Chlorophyceae</taxon>
        <taxon>CS clade</taxon>
        <taxon>Sphaeropleales</taxon>
        <taxon>Selenastraceae</taxon>
        <taxon>Raphidocelis</taxon>
    </lineage>
</organism>
<dbReference type="InterPro" id="IPR055430">
    <property type="entry name" value="HAT_Syf1_CNRKL1_C"/>
</dbReference>
<dbReference type="CDD" id="cd04461">
    <property type="entry name" value="S1_Rrp5_repeat_hs8_sc7"/>
    <property type="match status" value="1"/>
</dbReference>
<feature type="region of interest" description="Disordered" evidence="6">
    <location>
        <begin position="1423"/>
        <end position="1447"/>
    </location>
</feature>
<dbReference type="SUPFAM" id="SSF50249">
    <property type="entry name" value="Nucleic acid-binding proteins"/>
    <property type="match status" value="10"/>
</dbReference>
<dbReference type="Pfam" id="PF24685">
    <property type="entry name" value="OB_RRP5_4th"/>
    <property type="match status" value="1"/>
</dbReference>
<feature type="compositionally biased region" description="Acidic residues" evidence="6">
    <location>
        <begin position="1690"/>
        <end position="1745"/>
    </location>
</feature>
<dbReference type="EMBL" id="BDRX01000033">
    <property type="protein sequence ID" value="GBF92560.1"/>
    <property type="molecule type" value="Genomic_DNA"/>
</dbReference>
<feature type="compositionally biased region" description="Low complexity" evidence="6">
    <location>
        <begin position="1754"/>
        <end position="1763"/>
    </location>
</feature>
<evidence type="ECO:0000256" key="6">
    <source>
        <dbReference type="SAM" id="MobiDB-lite"/>
    </source>
</evidence>
<dbReference type="PROSITE" id="PS50126">
    <property type="entry name" value="S1"/>
    <property type="match status" value="11"/>
</dbReference>
<dbReference type="SUPFAM" id="SSF48452">
    <property type="entry name" value="TPR-like"/>
    <property type="match status" value="2"/>
</dbReference>
<dbReference type="GO" id="GO:0003723">
    <property type="term" value="F:RNA binding"/>
    <property type="evidence" value="ECO:0007669"/>
    <property type="project" value="TreeGrafter"/>
</dbReference>
<feature type="domain" description="S1 motif" evidence="7">
    <location>
        <begin position="817"/>
        <end position="886"/>
    </location>
</feature>
<feature type="domain" description="S1 motif" evidence="7">
    <location>
        <begin position="1351"/>
        <end position="1421"/>
    </location>
</feature>
<reference evidence="8 9" key="1">
    <citation type="journal article" date="2018" name="Sci. Rep.">
        <title>Raphidocelis subcapitata (=Pseudokirchneriella subcapitata) provides an insight into genome evolution and environmental adaptations in the Sphaeropleales.</title>
        <authorList>
            <person name="Suzuki S."/>
            <person name="Yamaguchi H."/>
            <person name="Nakajima N."/>
            <person name="Kawachi M."/>
        </authorList>
    </citation>
    <scope>NUCLEOTIDE SEQUENCE [LARGE SCALE GENOMIC DNA]</scope>
    <source>
        <strain evidence="8 9">NIES-35</strain>
    </source>
</reference>
<keyword evidence="4" id="KW-0677">Repeat</keyword>
<keyword evidence="9" id="KW-1185">Reference proteome</keyword>
<evidence type="ECO:0000259" key="7">
    <source>
        <dbReference type="PROSITE" id="PS50126"/>
    </source>
</evidence>
<feature type="compositionally biased region" description="Gly residues" evidence="6">
    <location>
        <begin position="1427"/>
        <end position="1441"/>
    </location>
</feature>
<dbReference type="OrthoDB" id="543737at2759"/>
<dbReference type="Gene3D" id="2.40.50.140">
    <property type="entry name" value="Nucleic acid-binding proteins"/>
    <property type="match status" value="10"/>
</dbReference>
<evidence type="ECO:0000256" key="1">
    <source>
        <dbReference type="ARBA" id="ARBA00004604"/>
    </source>
</evidence>
<dbReference type="InterPro" id="IPR057301">
    <property type="entry name" value="Rrp5_OB_4th"/>
</dbReference>
<feature type="domain" description="S1 motif" evidence="7">
    <location>
        <begin position="1551"/>
        <end position="1621"/>
    </location>
</feature>
<feature type="region of interest" description="Disordered" evidence="6">
    <location>
        <begin position="1623"/>
        <end position="1802"/>
    </location>
</feature>
<dbReference type="InParanoid" id="A0A2V0P3Y3"/>
<dbReference type="STRING" id="307507.A0A2V0P3Y3"/>
<dbReference type="PANTHER" id="PTHR23270:SF10">
    <property type="entry name" value="PROTEIN RRP5 HOMOLOG"/>
    <property type="match status" value="1"/>
</dbReference>
<keyword evidence="2" id="KW-0698">rRNA processing</keyword>
<dbReference type="InterPro" id="IPR003107">
    <property type="entry name" value="HAT"/>
</dbReference>
<dbReference type="GO" id="GO:0006364">
    <property type="term" value="P:rRNA processing"/>
    <property type="evidence" value="ECO:0007669"/>
    <property type="project" value="UniProtKB-KW"/>
</dbReference>
<dbReference type="InterPro" id="IPR003029">
    <property type="entry name" value="S1_domain"/>
</dbReference>
<feature type="domain" description="S1 motif" evidence="7">
    <location>
        <begin position="1261"/>
        <end position="1332"/>
    </location>
</feature>
<keyword evidence="3" id="KW-0597">Phosphoprotein</keyword>
<proteinExistence type="predicted"/>
<feature type="domain" description="S1 motif" evidence="7">
    <location>
        <begin position="98"/>
        <end position="199"/>
    </location>
</feature>
<feature type="domain" description="S1 motif" evidence="7">
    <location>
        <begin position="498"/>
        <end position="568"/>
    </location>
</feature>
<protein>
    <recommendedName>
        <fullName evidence="7">S1 motif domain-containing protein</fullName>
    </recommendedName>
</protein>
<dbReference type="Pfam" id="PF23459">
    <property type="entry name" value="S1_RRP5"/>
    <property type="match status" value="1"/>
</dbReference>
<dbReference type="InterPro" id="IPR057302">
    <property type="entry name" value="Rrp5_S1"/>
</dbReference>
<dbReference type="InterPro" id="IPR045209">
    <property type="entry name" value="Rrp5"/>
</dbReference>
<dbReference type="Pfam" id="PF23231">
    <property type="entry name" value="HAT_Syf1_CNRKL1_C"/>
    <property type="match status" value="1"/>
</dbReference>